<evidence type="ECO:0000313" key="2">
    <source>
        <dbReference type="Proteomes" id="UP001597214"/>
    </source>
</evidence>
<dbReference type="GO" id="GO:0016301">
    <property type="term" value="F:kinase activity"/>
    <property type="evidence" value="ECO:0007669"/>
    <property type="project" value="UniProtKB-KW"/>
</dbReference>
<dbReference type="Pfam" id="PF08810">
    <property type="entry name" value="KapB"/>
    <property type="match status" value="1"/>
</dbReference>
<keyword evidence="1" id="KW-0418">Kinase</keyword>
<dbReference type="InterPro" id="IPR038080">
    <property type="entry name" value="KapB_sf"/>
</dbReference>
<organism evidence="1 2">
    <name type="scientific">Bacillus salitolerans</name>
    <dbReference type="NCBI Taxonomy" id="1437434"/>
    <lineage>
        <taxon>Bacteria</taxon>
        <taxon>Bacillati</taxon>
        <taxon>Bacillota</taxon>
        <taxon>Bacilli</taxon>
        <taxon>Bacillales</taxon>
        <taxon>Bacillaceae</taxon>
        <taxon>Bacillus</taxon>
    </lineage>
</organism>
<keyword evidence="1" id="KW-0808">Transferase</keyword>
<keyword evidence="2" id="KW-1185">Reference proteome</keyword>
<keyword evidence="1" id="KW-0449">Lipoprotein</keyword>
<dbReference type="SMART" id="SM01298">
    <property type="entry name" value="KapB"/>
    <property type="match status" value="1"/>
</dbReference>
<dbReference type="Gene3D" id="2.30.30.430">
    <property type="entry name" value="Kinase associated protein B domain"/>
    <property type="match status" value="1"/>
</dbReference>
<dbReference type="Proteomes" id="UP001597214">
    <property type="component" value="Unassembled WGS sequence"/>
</dbReference>
<accession>A0ABW4LMT3</accession>
<dbReference type="SUPFAM" id="SSF141251">
    <property type="entry name" value="Kinase-associated protein B-like"/>
    <property type="match status" value="1"/>
</dbReference>
<dbReference type="InterPro" id="IPR014916">
    <property type="entry name" value="KapB"/>
</dbReference>
<dbReference type="RefSeq" id="WP_377927617.1">
    <property type="nucleotide sequence ID" value="NZ_JBHUEM010000008.1"/>
</dbReference>
<name>A0ABW4LMT3_9BACI</name>
<comment type="caution">
    <text evidence="1">The sequence shown here is derived from an EMBL/GenBank/DDBJ whole genome shotgun (WGS) entry which is preliminary data.</text>
</comment>
<sequence>MNESLQIGDTVKAPYKTGVYIGEITNIRPEHYLVKVLSVLKHPTQGDLHSHKSVDVPIFHERRALAEREQTNIPKQMVKRFDGEVPGYKESLKGAIDKLRQELESEKSDWSRMSIEKLNILEKDYFKE</sequence>
<gene>
    <name evidence="1" type="ORF">ACFSCX_07765</name>
</gene>
<protein>
    <submittedName>
        <fullName evidence="1">Kinase-associated lipoprotein B</fullName>
    </submittedName>
</protein>
<dbReference type="EMBL" id="JBHUEM010000008">
    <property type="protein sequence ID" value="MFD1736459.1"/>
    <property type="molecule type" value="Genomic_DNA"/>
</dbReference>
<reference evidence="2" key="1">
    <citation type="journal article" date="2019" name="Int. J. Syst. Evol. Microbiol.">
        <title>The Global Catalogue of Microorganisms (GCM) 10K type strain sequencing project: providing services to taxonomists for standard genome sequencing and annotation.</title>
        <authorList>
            <consortium name="The Broad Institute Genomics Platform"/>
            <consortium name="The Broad Institute Genome Sequencing Center for Infectious Disease"/>
            <person name="Wu L."/>
            <person name="Ma J."/>
        </authorList>
    </citation>
    <scope>NUCLEOTIDE SEQUENCE [LARGE SCALE GENOMIC DNA]</scope>
    <source>
        <strain evidence="2">CCUG 49339</strain>
    </source>
</reference>
<evidence type="ECO:0000313" key="1">
    <source>
        <dbReference type="EMBL" id="MFD1736459.1"/>
    </source>
</evidence>
<proteinExistence type="predicted"/>